<proteinExistence type="predicted"/>
<sequence>MECAMESIKNLIQDQQPKGGGLNGDAVKNNAKSGVAKDNIDVVSIPSGAKSIQVQENDAVSSVPETIQDSSHEEDWTPVRTRRKALHKEALMGEVSKPPLKNG</sequence>
<comment type="caution">
    <text evidence="2">The sequence shown here is derived from an EMBL/GenBank/DDBJ whole genome shotgun (WGS) entry which is preliminary data.</text>
</comment>
<evidence type="ECO:0000313" key="3">
    <source>
        <dbReference type="Proteomes" id="UP001372338"/>
    </source>
</evidence>
<feature type="region of interest" description="Disordered" evidence="1">
    <location>
        <begin position="1"/>
        <end position="26"/>
    </location>
</feature>
<reference evidence="2 3" key="1">
    <citation type="submission" date="2024-01" db="EMBL/GenBank/DDBJ databases">
        <title>The genomes of 5 underutilized Papilionoideae crops provide insights into root nodulation and disease resistanc.</title>
        <authorList>
            <person name="Yuan L."/>
        </authorList>
    </citation>
    <scope>NUCLEOTIDE SEQUENCE [LARGE SCALE GENOMIC DNA]</scope>
    <source>
        <strain evidence="2">ZHUSHIDOU_FW_LH</strain>
        <tissue evidence="2">Leaf</tissue>
    </source>
</reference>
<keyword evidence="3" id="KW-1185">Reference proteome</keyword>
<feature type="region of interest" description="Disordered" evidence="1">
    <location>
        <begin position="55"/>
        <end position="78"/>
    </location>
</feature>
<dbReference type="AlphaFoldDB" id="A0AAN9I4I5"/>
<feature type="compositionally biased region" description="Polar residues" evidence="1">
    <location>
        <begin position="55"/>
        <end position="69"/>
    </location>
</feature>
<dbReference type="EMBL" id="JAYWIO010000005">
    <property type="protein sequence ID" value="KAK7260111.1"/>
    <property type="molecule type" value="Genomic_DNA"/>
</dbReference>
<evidence type="ECO:0000256" key="1">
    <source>
        <dbReference type="SAM" id="MobiDB-lite"/>
    </source>
</evidence>
<dbReference type="Proteomes" id="UP001372338">
    <property type="component" value="Unassembled WGS sequence"/>
</dbReference>
<name>A0AAN9I4I5_CROPI</name>
<accession>A0AAN9I4I5</accession>
<protein>
    <submittedName>
        <fullName evidence="2">Uncharacterized protein</fullName>
    </submittedName>
</protein>
<gene>
    <name evidence="2" type="ORF">RIF29_25880</name>
</gene>
<organism evidence="2 3">
    <name type="scientific">Crotalaria pallida</name>
    <name type="common">Smooth rattlebox</name>
    <name type="synonym">Crotalaria striata</name>
    <dbReference type="NCBI Taxonomy" id="3830"/>
    <lineage>
        <taxon>Eukaryota</taxon>
        <taxon>Viridiplantae</taxon>
        <taxon>Streptophyta</taxon>
        <taxon>Embryophyta</taxon>
        <taxon>Tracheophyta</taxon>
        <taxon>Spermatophyta</taxon>
        <taxon>Magnoliopsida</taxon>
        <taxon>eudicotyledons</taxon>
        <taxon>Gunneridae</taxon>
        <taxon>Pentapetalae</taxon>
        <taxon>rosids</taxon>
        <taxon>fabids</taxon>
        <taxon>Fabales</taxon>
        <taxon>Fabaceae</taxon>
        <taxon>Papilionoideae</taxon>
        <taxon>50 kb inversion clade</taxon>
        <taxon>genistoids sensu lato</taxon>
        <taxon>core genistoids</taxon>
        <taxon>Crotalarieae</taxon>
        <taxon>Crotalaria</taxon>
    </lineage>
</organism>
<evidence type="ECO:0000313" key="2">
    <source>
        <dbReference type="EMBL" id="KAK7260111.1"/>
    </source>
</evidence>